<dbReference type="PANTHER" id="PTHR37535">
    <property type="entry name" value="FLUG DOMAIN PROTEIN"/>
    <property type="match status" value="1"/>
</dbReference>
<evidence type="ECO:0000256" key="1">
    <source>
        <dbReference type="PROSITE-ProRule" id="PRU00042"/>
    </source>
</evidence>
<evidence type="ECO:0000313" key="3">
    <source>
        <dbReference type="EMBL" id="CRL22199.1"/>
    </source>
</evidence>
<dbReference type="STRING" id="1429867.A0A0G4P7F5"/>
<proteinExistence type="predicted"/>
<gene>
    <name evidence="3" type="ORF">PCAMFM013_S007g000180</name>
</gene>
<keyword evidence="4" id="KW-1185">Reference proteome</keyword>
<keyword evidence="1" id="KW-0863">Zinc-finger</keyword>
<accession>A0A0G4P7F5</accession>
<dbReference type="PANTHER" id="PTHR37535:SF3">
    <property type="entry name" value="FLUG DOMAIN-CONTAINING PROTEIN"/>
    <property type="match status" value="1"/>
</dbReference>
<dbReference type="Proteomes" id="UP000053732">
    <property type="component" value="Unassembled WGS sequence"/>
</dbReference>
<dbReference type="AlphaFoldDB" id="A0A0G4P7F5"/>
<dbReference type="EMBL" id="HG793140">
    <property type="protein sequence ID" value="CRL22199.1"/>
    <property type="molecule type" value="Genomic_DNA"/>
</dbReference>
<dbReference type="GO" id="GO:0008270">
    <property type="term" value="F:zinc ion binding"/>
    <property type="evidence" value="ECO:0007669"/>
    <property type="project" value="UniProtKB-KW"/>
</dbReference>
<reference evidence="3 4" key="1">
    <citation type="journal article" date="2014" name="Nat. Commun.">
        <title>Multiple recent horizontal transfers of a large genomic region in cheese making fungi.</title>
        <authorList>
            <person name="Cheeseman K."/>
            <person name="Ropars J."/>
            <person name="Renault P."/>
            <person name="Dupont J."/>
            <person name="Gouzy J."/>
            <person name="Branca A."/>
            <person name="Abraham A.L."/>
            <person name="Ceppi M."/>
            <person name="Conseiller E."/>
            <person name="Debuchy R."/>
            <person name="Malagnac F."/>
            <person name="Goarin A."/>
            <person name="Silar P."/>
            <person name="Lacoste S."/>
            <person name="Sallet E."/>
            <person name="Bensimon A."/>
            <person name="Giraud T."/>
            <person name="Brygoo Y."/>
        </authorList>
    </citation>
    <scope>NUCLEOTIDE SEQUENCE [LARGE SCALE GENOMIC DNA]</scope>
    <source>
        <strain evidence="4">FM 013</strain>
    </source>
</reference>
<dbReference type="InterPro" id="IPR013087">
    <property type="entry name" value="Znf_C2H2_type"/>
</dbReference>
<dbReference type="InterPro" id="IPR021842">
    <property type="entry name" value="DUF3435"/>
</dbReference>
<organism evidence="3 4">
    <name type="scientific">Penicillium camemberti (strain FM 013)</name>
    <dbReference type="NCBI Taxonomy" id="1429867"/>
    <lineage>
        <taxon>Eukaryota</taxon>
        <taxon>Fungi</taxon>
        <taxon>Dikarya</taxon>
        <taxon>Ascomycota</taxon>
        <taxon>Pezizomycotina</taxon>
        <taxon>Eurotiomycetes</taxon>
        <taxon>Eurotiomycetidae</taxon>
        <taxon>Eurotiales</taxon>
        <taxon>Aspergillaceae</taxon>
        <taxon>Penicillium</taxon>
    </lineage>
</organism>
<dbReference type="SMART" id="SM00355">
    <property type="entry name" value="ZnF_C2H2"/>
    <property type="match status" value="2"/>
</dbReference>
<name>A0A0G4P7F5_PENC3</name>
<dbReference type="PROSITE" id="PS00028">
    <property type="entry name" value="ZINC_FINGER_C2H2_1"/>
    <property type="match status" value="1"/>
</dbReference>
<keyword evidence="1" id="KW-0479">Metal-binding</keyword>
<feature type="domain" description="C2H2-type" evidence="2">
    <location>
        <begin position="724"/>
        <end position="749"/>
    </location>
</feature>
<evidence type="ECO:0000259" key="2">
    <source>
        <dbReference type="PROSITE" id="PS50157"/>
    </source>
</evidence>
<protein>
    <submittedName>
        <fullName evidence="3">Zinc finger, C2H2-like</fullName>
    </submittedName>
</protein>
<sequence length="768" mass="89311">MRTKHDPTLKYMANVVDFGEHSNNEIQRAVLPRTESGYSDTLLIFDEYVPIVGAEKQSLNRASITSFATLHPQAVIPPDIRTCRAFLEWVSRGMNGRIEERPTVETIQGFFRKFATGMKRKRNFEFPPATRTTINEYIVGELRIKIPLSTKQMNKDGGVSPNDLTILMTQLWCRDHHEYRGNPADRARVQLSAAMLLYCFTSARTGEVHESTARRHGAREIGEESEDADLEARVMAACYKHFELTIETVDGMIMLVLTYEREFVKGYWRKTKWEIPKHAFYEVYAEDVPIFLNFLTFFLPMAAADTAFRDYGSVSEILDAVDTHEKVGHSEDKILEVIHVREEMRNLPVFRQYLEHNVDNFKGNARGADSFGKALVNLGHRSGYTLNITVRACRRWALQQADKTYSESARMKFAGQTNRDTYGKSYAHPLSEVDGPANYLGIAIRQEHIQNRRGMGLYRNSSLFQLLPAKAEYEFLAREDVYDLDQTMAKLSLLLSDATPEEKHEIQLEQKRIYNEKRSLYNEELRKVQALSGRQHGSIYTETIFYYRRKVMPHRDFLASTLHCKLSLRSLDGRRTLQALESLCSETDTISYRDSLSPLGQACLCGRSIEEFKDHRKWLHLYRCYSRHYKTTHGFAQICFECDLWFTNESEWESHCQEHLDNPSDLLRCDPINFRNAPIKPGLCPFCLGAKREKPSKRMFQFILSPPKWHSHIEDHLKRLKLDFNCKHPACSTSFRSLEELTYHLVDMHCWRPRRKSPKKRKRADIEF</sequence>
<evidence type="ECO:0000313" key="4">
    <source>
        <dbReference type="Proteomes" id="UP000053732"/>
    </source>
</evidence>
<dbReference type="Pfam" id="PF11917">
    <property type="entry name" value="DUF3435"/>
    <property type="match status" value="1"/>
</dbReference>
<keyword evidence="1" id="KW-0862">Zinc</keyword>
<dbReference type="PROSITE" id="PS50157">
    <property type="entry name" value="ZINC_FINGER_C2H2_2"/>
    <property type="match status" value="1"/>
</dbReference>